<evidence type="ECO:0000313" key="5">
    <source>
        <dbReference type="EMBL" id="MBD7945389.1"/>
    </source>
</evidence>
<dbReference type="Pfam" id="PF00990">
    <property type="entry name" value="GGDEF"/>
    <property type="match status" value="1"/>
</dbReference>
<dbReference type="NCBIfam" id="TIGR00229">
    <property type="entry name" value="sensory_box"/>
    <property type="match status" value="2"/>
</dbReference>
<dbReference type="SUPFAM" id="SSF55785">
    <property type="entry name" value="PYP-like sensor domain (PAS domain)"/>
    <property type="match status" value="3"/>
</dbReference>
<dbReference type="PANTHER" id="PTHR44757:SF2">
    <property type="entry name" value="BIOFILM ARCHITECTURE MAINTENANCE PROTEIN MBAA"/>
    <property type="match status" value="1"/>
</dbReference>
<dbReference type="SMART" id="SM00267">
    <property type="entry name" value="GGDEF"/>
    <property type="match status" value="1"/>
</dbReference>
<feature type="domain" description="PAC" evidence="3">
    <location>
        <begin position="337"/>
        <end position="389"/>
    </location>
</feature>
<gene>
    <name evidence="5" type="ORF">H9650_14780</name>
</gene>
<dbReference type="PROSITE" id="PS50887">
    <property type="entry name" value="GGDEF"/>
    <property type="match status" value="1"/>
</dbReference>
<organism evidence="5 6">
    <name type="scientific">Psychrobacillus faecigallinarum</name>
    <dbReference type="NCBI Taxonomy" id="2762235"/>
    <lineage>
        <taxon>Bacteria</taxon>
        <taxon>Bacillati</taxon>
        <taxon>Bacillota</taxon>
        <taxon>Bacilli</taxon>
        <taxon>Bacillales</taxon>
        <taxon>Bacillaceae</taxon>
        <taxon>Psychrobacillus</taxon>
    </lineage>
</organism>
<feature type="domain" description="PAC" evidence="3">
    <location>
        <begin position="80"/>
        <end position="132"/>
    </location>
</feature>
<dbReference type="InterPro" id="IPR001610">
    <property type="entry name" value="PAC"/>
</dbReference>
<sequence length="557" mass="63990">MYESSKLSLVKALTEGIQEVVFIMRVEEEQRFLYEFVNNAANSIIGKYAVGKSFREVLPEEIAEILENHFAEAYTTKKIIKFEIRVPHFSPENGYAETTLTPILNSNNECTHIVAIAKNITEEKSVKIEFEENLQLLEETKSEYRSLFDYNGDAIFSLDLEGVIQDGNPMIQAVSGRTVKELKGENFTELLDYKYREKISDAFSLAFTGDLKSHRIRLLQQTGEKISCLIHFAPIKNREEILGIFAIVKDMREIDKLLGQYIQSEKNFRIIAENVQDVVILMNHDKEYLYVSPSSKKVFGFDNTKINKKAPFFNIHPDYVSLLEQKFQHSVSEGSSFTIELKGMHGERGWIWTEINGNPVYDAFHNFRHMVLIARDISLQKENESQLEYFAYHDSLTSLPNRRFFRNQLSEALAKIKAGLEEFAVVMLDIDNFKYINDTFGHETGDEVIHEFAKRLKYSLDDSDFVARLGGDEFIILLPNIKEIPLIIEKVKRIQKAIKEPWLIEGSLISITSSIGVVHIKEATFTASSLLKMVDDAMYTAKKAGKNMYYINESTSY</sequence>
<dbReference type="NCBIfam" id="TIGR00254">
    <property type="entry name" value="GGDEF"/>
    <property type="match status" value="1"/>
</dbReference>
<dbReference type="InterPro" id="IPR013656">
    <property type="entry name" value="PAS_4"/>
</dbReference>
<dbReference type="InterPro" id="IPR035965">
    <property type="entry name" value="PAS-like_dom_sf"/>
</dbReference>
<dbReference type="SMART" id="SM00091">
    <property type="entry name" value="PAS"/>
    <property type="match status" value="2"/>
</dbReference>
<dbReference type="PROSITE" id="PS50113">
    <property type="entry name" value="PAC"/>
    <property type="match status" value="2"/>
</dbReference>
<evidence type="ECO:0000259" key="4">
    <source>
        <dbReference type="PROSITE" id="PS50887"/>
    </source>
</evidence>
<dbReference type="PANTHER" id="PTHR44757">
    <property type="entry name" value="DIGUANYLATE CYCLASE DGCP"/>
    <property type="match status" value="1"/>
</dbReference>
<dbReference type="Pfam" id="PF08448">
    <property type="entry name" value="PAS_4"/>
    <property type="match status" value="1"/>
</dbReference>
<dbReference type="InterPro" id="IPR013655">
    <property type="entry name" value="PAS_fold_3"/>
</dbReference>
<protein>
    <submittedName>
        <fullName evidence="5">Diguanylate cyclase</fullName>
    </submittedName>
</protein>
<dbReference type="SUPFAM" id="SSF55073">
    <property type="entry name" value="Nucleotide cyclase"/>
    <property type="match status" value="1"/>
</dbReference>
<accession>A0ABR8RCD7</accession>
<keyword evidence="6" id="KW-1185">Reference proteome</keyword>
<dbReference type="Proteomes" id="UP000640786">
    <property type="component" value="Unassembled WGS sequence"/>
</dbReference>
<dbReference type="EMBL" id="JACSQO010000008">
    <property type="protein sequence ID" value="MBD7945389.1"/>
    <property type="molecule type" value="Genomic_DNA"/>
</dbReference>
<dbReference type="InterPro" id="IPR000014">
    <property type="entry name" value="PAS"/>
</dbReference>
<dbReference type="InterPro" id="IPR029787">
    <property type="entry name" value="Nucleotide_cyclase"/>
</dbReference>
<feature type="domain" description="PAS" evidence="2">
    <location>
        <begin position="140"/>
        <end position="210"/>
    </location>
</feature>
<evidence type="ECO:0000259" key="3">
    <source>
        <dbReference type="PROSITE" id="PS50113"/>
    </source>
</evidence>
<keyword evidence="1" id="KW-0175">Coiled coil</keyword>
<name>A0ABR8RCD7_9BACI</name>
<dbReference type="CDD" id="cd01949">
    <property type="entry name" value="GGDEF"/>
    <property type="match status" value="1"/>
</dbReference>
<comment type="caution">
    <text evidence="5">The sequence shown here is derived from an EMBL/GenBank/DDBJ whole genome shotgun (WGS) entry which is preliminary data.</text>
</comment>
<proteinExistence type="predicted"/>
<dbReference type="InterPro" id="IPR000160">
    <property type="entry name" value="GGDEF_dom"/>
</dbReference>
<dbReference type="InterPro" id="IPR043128">
    <property type="entry name" value="Rev_trsase/Diguanyl_cyclase"/>
</dbReference>
<evidence type="ECO:0000313" key="6">
    <source>
        <dbReference type="Proteomes" id="UP000640786"/>
    </source>
</evidence>
<dbReference type="Gene3D" id="3.30.70.270">
    <property type="match status" value="1"/>
</dbReference>
<dbReference type="Pfam" id="PF08447">
    <property type="entry name" value="PAS_3"/>
    <property type="match status" value="1"/>
</dbReference>
<dbReference type="Gene3D" id="3.30.450.20">
    <property type="entry name" value="PAS domain"/>
    <property type="match status" value="3"/>
</dbReference>
<evidence type="ECO:0000259" key="2">
    <source>
        <dbReference type="PROSITE" id="PS50112"/>
    </source>
</evidence>
<dbReference type="SMART" id="SM00086">
    <property type="entry name" value="PAC"/>
    <property type="match status" value="3"/>
</dbReference>
<evidence type="ECO:0000256" key="1">
    <source>
        <dbReference type="SAM" id="Coils"/>
    </source>
</evidence>
<dbReference type="PROSITE" id="PS50112">
    <property type="entry name" value="PAS"/>
    <property type="match status" value="2"/>
</dbReference>
<dbReference type="RefSeq" id="WP_154312130.1">
    <property type="nucleotide sequence ID" value="NZ_JACSQO010000008.1"/>
</dbReference>
<dbReference type="InterPro" id="IPR000700">
    <property type="entry name" value="PAS-assoc_C"/>
</dbReference>
<dbReference type="Pfam" id="PF13426">
    <property type="entry name" value="PAS_9"/>
    <property type="match status" value="1"/>
</dbReference>
<dbReference type="InterPro" id="IPR052155">
    <property type="entry name" value="Biofilm_reg_signaling"/>
</dbReference>
<feature type="domain" description="GGDEF" evidence="4">
    <location>
        <begin position="421"/>
        <end position="554"/>
    </location>
</feature>
<feature type="coiled-coil region" evidence="1">
    <location>
        <begin position="120"/>
        <end position="147"/>
    </location>
</feature>
<reference evidence="5 6" key="1">
    <citation type="submission" date="2020-08" db="EMBL/GenBank/DDBJ databases">
        <title>A Genomic Blueprint of the Chicken Gut Microbiome.</title>
        <authorList>
            <person name="Gilroy R."/>
            <person name="Ravi A."/>
            <person name="Getino M."/>
            <person name="Pursley I."/>
            <person name="Horton D.L."/>
            <person name="Alikhan N.-F."/>
            <person name="Baker D."/>
            <person name="Gharbi K."/>
            <person name="Hall N."/>
            <person name="Watson M."/>
            <person name="Adriaenssens E.M."/>
            <person name="Foster-Nyarko E."/>
            <person name="Jarju S."/>
            <person name="Secka A."/>
            <person name="Antonio M."/>
            <person name="Oren A."/>
            <person name="Chaudhuri R."/>
            <person name="La Ragione R.M."/>
            <person name="Hildebrand F."/>
            <person name="Pallen M.J."/>
        </authorList>
    </citation>
    <scope>NUCLEOTIDE SEQUENCE [LARGE SCALE GENOMIC DNA]</scope>
    <source>
        <strain evidence="5 6">Sa2BUA9</strain>
    </source>
</reference>
<dbReference type="CDD" id="cd00130">
    <property type="entry name" value="PAS"/>
    <property type="match status" value="2"/>
</dbReference>
<feature type="domain" description="PAS" evidence="2">
    <location>
        <begin position="264"/>
        <end position="334"/>
    </location>
</feature>